<sequence length="418" mass="45102">MRAGTWLTHRNITAARASWRHARDVADRLPDGDSDRTAMRIAPRTLLCASAWLAGGSVADIGFDELRDLASDAGDKVSLTMGMAGWVSALVTHAQVDEASRLATELTGLLESIGDPTLVLGLLYSPVAAKYMHAEMTETERLAQLMIDLADGDATKGNLIIGSPLTGAILLRGCARSLLGKSGWRADVDQAVTMVRAFDPTLFGMALLFKHTLITVGALLPDVSAVDETSELMEIAERFGDNLTLARAQYVRGIALTTFFGPGRDDAYALLVSAREAARQERFTMVAGELVNLYFATELARAGDLDGAIEGSRTVVETEYDCGDMLLRGVSVSVLVGGLLGRGRPADLEEAQAAIERLAAVPTEPGFVVNELWLLPMRAREAQARGDESAYRDYRDRYRARANALGFEGHIAWAQAME</sequence>
<accession>A0A1X1U5S1</accession>
<dbReference type="AlphaFoldDB" id="A0A1X1U5S1"/>
<dbReference type="EMBL" id="LQOV01000015">
    <property type="protein sequence ID" value="ORV52171.1"/>
    <property type="molecule type" value="Genomic_DNA"/>
</dbReference>
<protein>
    <submittedName>
        <fullName evidence="1">Uncharacterized protein</fullName>
    </submittedName>
</protein>
<name>A0A1X1U5S1_MYCFL</name>
<comment type="caution">
    <text evidence="1">The sequence shown here is derived from an EMBL/GenBank/DDBJ whole genome shotgun (WGS) entry which is preliminary data.</text>
</comment>
<gene>
    <name evidence="1" type="ORF">AWC05_21820</name>
</gene>
<reference evidence="1 2" key="1">
    <citation type="submission" date="2016-01" db="EMBL/GenBank/DDBJ databases">
        <title>The new phylogeny of the genus Mycobacterium.</title>
        <authorList>
            <person name="Tarcisio F."/>
            <person name="Conor M."/>
            <person name="Antonella G."/>
            <person name="Elisabetta G."/>
            <person name="Giulia F.S."/>
            <person name="Sara T."/>
            <person name="Anna F."/>
            <person name="Clotilde B."/>
            <person name="Roberto B."/>
            <person name="Veronica D.S."/>
            <person name="Fabio R."/>
            <person name="Monica P."/>
            <person name="Olivier J."/>
            <person name="Enrico T."/>
            <person name="Nicola S."/>
        </authorList>
    </citation>
    <scope>NUCLEOTIDE SEQUENCE [LARGE SCALE GENOMIC DNA]</scope>
    <source>
        <strain evidence="1 2">DSM 44852</strain>
    </source>
</reference>
<evidence type="ECO:0000313" key="1">
    <source>
        <dbReference type="EMBL" id="ORV52171.1"/>
    </source>
</evidence>
<evidence type="ECO:0000313" key="2">
    <source>
        <dbReference type="Proteomes" id="UP000193010"/>
    </source>
</evidence>
<keyword evidence="2" id="KW-1185">Reference proteome</keyword>
<dbReference type="Proteomes" id="UP000193010">
    <property type="component" value="Unassembled WGS sequence"/>
</dbReference>
<organism evidence="1 2">
    <name type="scientific">Mycobacterium florentinum</name>
    <dbReference type="NCBI Taxonomy" id="292462"/>
    <lineage>
        <taxon>Bacteria</taxon>
        <taxon>Bacillati</taxon>
        <taxon>Actinomycetota</taxon>
        <taxon>Actinomycetes</taxon>
        <taxon>Mycobacteriales</taxon>
        <taxon>Mycobacteriaceae</taxon>
        <taxon>Mycobacterium</taxon>
        <taxon>Mycobacterium simiae complex</taxon>
    </lineage>
</organism>
<proteinExistence type="predicted"/>